<dbReference type="NCBIfam" id="TIGR02532">
    <property type="entry name" value="IV_pilin_GFxxxE"/>
    <property type="match status" value="1"/>
</dbReference>
<protein>
    <submittedName>
        <fullName evidence="2">Prepilin-type N-terminal cleavage/methylation domain-containing protein</fullName>
    </submittedName>
</protein>
<proteinExistence type="predicted"/>
<accession>A0A6A7KEA8</accession>
<keyword evidence="3" id="KW-1185">Reference proteome</keyword>
<dbReference type="Proteomes" id="UP000440004">
    <property type="component" value="Unassembled WGS sequence"/>
</dbReference>
<comment type="caution">
    <text evidence="2">The sequence shown here is derived from an EMBL/GenBank/DDBJ whole genome shotgun (WGS) entry which is preliminary data.</text>
</comment>
<keyword evidence="1" id="KW-0812">Transmembrane</keyword>
<dbReference type="AlphaFoldDB" id="A0A6A7KEA8"/>
<name>A0A6A7KEA8_9FIRM</name>
<dbReference type="EMBL" id="WHNX01000059">
    <property type="protein sequence ID" value="MPW27313.1"/>
    <property type="molecule type" value="Genomic_DNA"/>
</dbReference>
<dbReference type="Pfam" id="PF07963">
    <property type="entry name" value="N_methyl"/>
    <property type="match status" value="1"/>
</dbReference>
<evidence type="ECO:0000313" key="3">
    <source>
        <dbReference type="Proteomes" id="UP000440004"/>
    </source>
</evidence>
<organism evidence="2 3">
    <name type="scientific">Alkalibaculum sporogenes</name>
    <dbReference type="NCBI Taxonomy" id="2655001"/>
    <lineage>
        <taxon>Bacteria</taxon>
        <taxon>Bacillati</taxon>
        <taxon>Bacillota</taxon>
        <taxon>Clostridia</taxon>
        <taxon>Eubacteriales</taxon>
        <taxon>Eubacteriaceae</taxon>
        <taxon>Alkalibaculum</taxon>
    </lineage>
</organism>
<sequence>MKKDTTSDCGFTLIELIISIAIISVLLITGVYMLSTTLTLIKNEGGDTELLYQAQDAMEKLTSGQISDLNEYPKLLLLVNDAETMIFKDDSDNSFNIIGKYYIIKEQNTSKIIIRSFVPN</sequence>
<evidence type="ECO:0000313" key="2">
    <source>
        <dbReference type="EMBL" id="MPW27313.1"/>
    </source>
</evidence>
<reference evidence="2 3" key="1">
    <citation type="submission" date="2019-10" db="EMBL/GenBank/DDBJ databases">
        <title>Alkalibaculum tamaniensis sp.nov., a new alkaliphilic acetogen, isolated on methoxylated aromatics from a mud volcano.</title>
        <authorList>
            <person name="Khomyakova M.A."/>
            <person name="Merkel A.Y."/>
            <person name="Bonch-Osmolovskaya E.A."/>
            <person name="Slobodkin A.I."/>
        </authorList>
    </citation>
    <scope>NUCLEOTIDE SEQUENCE [LARGE SCALE GENOMIC DNA]</scope>
    <source>
        <strain evidence="2 3">M08DMB</strain>
    </source>
</reference>
<dbReference type="InterPro" id="IPR012902">
    <property type="entry name" value="N_methyl_site"/>
</dbReference>
<keyword evidence="1" id="KW-1133">Transmembrane helix</keyword>
<feature type="transmembrane region" description="Helical" evidence="1">
    <location>
        <begin position="12"/>
        <end position="34"/>
    </location>
</feature>
<evidence type="ECO:0000256" key="1">
    <source>
        <dbReference type="SAM" id="Phobius"/>
    </source>
</evidence>
<gene>
    <name evidence="2" type="ORF">GC105_16225</name>
</gene>
<dbReference type="RefSeq" id="WP_152806925.1">
    <property type="nucleotide sequence ID" value="NZ_WHNX01000059.1"/>
</dbReference>
<keyword evidence="1" id="KW-0472">Membrane</keyword>